<proteinExistence type="predicted"/>
<gene>
    <name evidence="1" type="ORF">VNO77_40846</name>
</gene>
<dbReference type="EMBL" id="JAYMYQ010000010">
    <property type="protein sequence ID" value="KAK7307619.1"/>
    <property type="molecule type" value="Genomic_DNA"/>
</dbReference>
<keyword evidence="2" id="KW-1185">Reference proteome</keyword>
<accession>A0AAN9K062</accession>
<evidence type="ECO:0000313" key="1">
    <source>
        <dbReference type="EMBL" id="KAK7307619.1"/>
    </source>
</evidence>
<evidence type="ECO:0000313" key="2">
    <source>
        <dbReference type="Proteomes" id="UP001367508"/>
    </source>
</evidence>
<dbReference type="AlphaFoldDB" id="A0AAN9K062"/>
<reference evidence="1 2" key="1">
    <citation type="submission" date="2024-01" db="EMBL/GenBank/DDBJ databases">
        <title>The genomes of 5 underutilized Papilionoideae crops provide insights into root nodulation and disease resistanc.</title>
        <authorList>
            <person name="Jiang F."/>
        </authorList>
    </citation>
    <scope>NUCLEOTIDE SEQUENCE [LARGE SCALE GENOMIC DNA]</scope>
    <source>
        <strain evidence="1">LVBAO_FW01</strain>
        <tissue evidence="1">Leaves</tissue>
    </source>
</reference>
<dbReference type="Proteomes" id="UP001367508">
    <property type="component" value="Unassembled WGS sequence"/>
</dbReference>
<comment type="caution">
    <text evidence="1">The sequence shown here is derived from an EMBL/GenBank/DDBJ whole genome shotgun (WGS) entry which is preliminary data.</text>
</comment>
<sequence length="111" mass="12725">MEGKKAPSRKHCLVEDKFAEKMKEYNSQYLLLVKSVPRPKCGQAHTTTTCRFPNPFLSIDGDKFWNPMPTLILWQWKVPTTYWKVRALQTCSPHANSFYACSNNDTPSGAL</sequence>
<organism evidence="1 2">
    <name type="scientific">Canavalia gladiata</name>
    <name type="common">Sword bean</name>
    <name type="synonym">Dolichos gladiatus</name>
    <dbReference type="NCBI Taxonomy" id="3824"/>
    <lineage>
        <taxon>Eukaryota</taxon>
        <taxon>Viridiplantae</taxon>
        <taxon>Streptophyta</taxon>
        <taxon>Embryophyta</taxon>
        <taxon>Tracheophyta</taxon>
        <taxon>Spermatophyta</taxon>
        <taxon>Magnoliopsida</taxon>
        <taxon>eudicotyledons</taxon>
        <taxon>Gunneridae</taxon>
        <taxon>Pentapetalae</taxon>
        <taxon>rosids</taxon>
        <taxon>fabids</taxon>
        <taxon>Fabales</taxon>
        <taxon>Fabaceae</taxon>
        <taxon>Papilionoideae</taxon>
        <taxon>50 kb inversion clade</taxon>
        <taxon>NPAAA clade</taxon>
        <taxon>indigoferoid/millettioid clade</taxon>
        <taxon>Phaseoleae</taxon>
        <taxon>Canavalia</taxon>
    </lineage>
</organism>
<name>A0AAN9K062_CANGL</name>
<protein>
    <submittedName>
        <fullName evidence="1">Uncharacterized protein</fullName>
    </submittedName>
</protein>